<dbReference type="InterPro" id="IPR009006">
    <property type="entry name" value="Ala_racemase/Decarboxylase_C"/>
</dbReference>
<evidence type="ECO:0000256" key="11">
    <source>
        <dbReference type="PIRSR" id="PIRSR600183-50"/>
    </source>
</evidence>
<accession>A0A816XKH7</accession>
<evidence type="ECO:0000259" key="14">
    <source>
        <dbReference type="Pfam" id="PF00278"/>
    </source>
</evidence>
<dbReference type="InterPro" id="IPR022653">
    <property type="entry name" value="De-COase2_pyr-phos_BS"/>
</dbReference>
<keyword evidence="5" id="KW-0456">Lyase</keyword>
<dbReference type="Proteomes" id="UP000663856">
    <property type="component" value="Unassembled WGS sequence"/>
</dbReference>
<evidence type="ECO:0000256" key="9">
    <source>
        <dbReference type="ARBA" id="ARBA00046672"/>
    </source>
</evidence>
<comment type="similarity">
    <text evidence="2 12">Belongs to the Orn/Lys/Arg decarboxylase class-II family.</text>
</comment>
<feature type="active site" description="Proton donor" evidence="11">
    <location>
        <position position="495"/>
    </location>
</feature>
<dbReference type="InterPro" id="IPR022643">
    <property type="entry name" value="De-COase2_C"/>
</dbReference>
<gene>
    <name evidence="16" type="ORF">WKI299_LOCUS18878</name>
    <name evidence="17" type="ORF">XDN619_LOCUS28051</name>
</gene>
<comment type="pathway">
    <text evidence="6">Amine and polyamine biosynthesis; putrescine biosynthesis via L-ornithine pathway; putrescine from L-ornithine: step 1/1.</text>
</comment>
<evidence type="ECO:0000256" key="13">
    <source>
        <dbReference type="SAM" id="MobiDB-lite"/>
    </source>
</evidence>
<evidence type="ECO:0000256" key="5">
    <source>
        <dbReference type="ARBA" id="ARBA00023239"/>
    </source>
</evidence>
<dbReference type="Pfam" id="PF02784">
    <property type="entry name" value="Orn_Arg_deC_N"/>
    <property type="match status" value="1"/>
</dbReference>
<dbReference type="InterPro" id="IPR002433">
    <property type="entry name" value="Orn_de-COase"/>
</dbReference>
<name>A0A816XKH7_9BILA</name>
<dbReference type="InterPro" id="IPR022644">
    <property type="entry name" value="De-COase2_N"/>
</dbReference>
<evidence type="ECO:0000256" key="1">
    <source>
        <dbReference type="ARBA" id="ARBA00001933"/>
    </source>
</evidence>
<comment type="function">
    <text evidence="8">Catalyzes the first and rate-limiting step of polyamine biosynthesis that converts ornithine into putrescine, which is the precursor for the polyamines, spermidine and spermine. Polyamines are essential for cell proliferation and are implicated in cellular processes, ranging from DNA replication to apoptosis.</text>
</comment>
<dbReference type="CDD" id="cd00622">
    <property type="entry name" value="PLPDE_III_ODC"/>
    <property type="match status" value="1"/>
</dbReference>
<feature type="modified residue" description="N6-(pyridoxal phosphate)lysine" evidence="11">
    <location>
        <position position="127"/>
    </location>
</feature>
<evidence type="ECO:0000256" key="2">
    <source>
        <dbReference type="ARBA" id="ARBA00008872"/>
    </source>
</evidence>
<dbReference type="PROSITE" id="PS00878">
    <property type="entry name" value="ODR_DC_2_1"/>
    <property type="match status" value="1"/>
</dbReference>
<evidence type="ECO:0000256" key="4">
    <source>
        <dbReference type="ARBA" id="ARBA00023115"/>
    </source>
</evidence>
<dbReference type="EMBL" id="CAJNRG010013383">
    <property type="protein sequence ID" value="CAF2147757.1"/>
    <property type="molecule type" value="Genomic_DNA"/>
</dbReference>
<comment type="cofactor">
    <cofactor evidence="1 11">
        <name>pyridoxal 5'-phosphate</name>
        <dbReference type="ChEBI" id="CHEBI:597326"/>
    </cofactor>
</comment>
<dbReference type="Pfam" id="PF00278">
    <property type="entry name" value="Orn_DAP_Arg_deC"/>
    <property type="match status" value="1"/>
</dbReference>
<dbReference type="EMBL" id="CAJNRF010007736">
    <property type="protein sequence ID" value="CAF2094426.1"/>
    <property type="molecule type" value="Genomic_DNA"/>
</dbReference>
<evidence type="ECO:0000313" key="17">
    <source>
        <dbReference type="EMBL" id="CAF2147757.1"/>
    </source>
</evidence>
<dbReference type="PRINTS" id="PR01179">
    <property type="entry name" value="ODADCRBXLASE"/>
</dbReference>
<dbReference type="PANTHER" id="PTHR11482:SF6">
    <property type="entry name" value="ORNITHINE DECARBOXYLASE 1-RELATED"/>
    <property type="match status" value="1"/>
</dbReference>
<evidence type="ECO:0000313" key="16">
    <source>
        <dbReference type="EMBL" id="CAF2094426.1"/>
    </source>
</evidence>
<evidence type="ECO:0000256" key="10">
    <source>
        <dbReference type="ARBA" id="ARBA00049127"/>
    </source>
</evidence>
<feature type="domain" description="Orn/DAP/Arg decarboxylase 2 C-terminal" evidence="14">
    <location>
        <begin position="433"/>
        <end position="522"/>
    </location>
</feature>
<dbReference type="PANTHER" id="PTHR11482">
    <property type="entry name" value="ARGININE/DIAMINOPIMELATE/ORNITHINE DECARBOXYLASE"/>
    <property type="match status" value="1"/>
</dbReference>
<feature type="domain" description="Orn/DAP/Arg decarboxylase 2 N-terminal" evidence="15">
    <location>
        <begin position="104"/>
        <end position="344"/>
    </location>
</feature>
<dbReference type="GO" id="GO:0033387">
    <property type="term" value="P:putrescine biosynthetic process from arginine, via ornithine"/>
    <property type="evidence" value="ECO:0007669"/>
    <property type="project" value="TreeGrafter"/>
</dbReference>
<comment type="subunit">
    <text evidence="9">Homodimer. Only the dimer is catalytically active, as the active sites are constructed of residues from both monomers.</text>
</comment>
<dbReference type="GO" id="GO:0005737">
    <property type="term" value="C:cytoplasm"/>
    <property type="evidence" value="ECO:0007669"/>
    <property type="project" value="TreeGrafter"/>
</dbReference>
<dbReference type="FunFam" id="3.20.20.10:FF:000005">
    <property type="entry name" value="Ornithine decarboxylase"/>
    <property type="match status" value="1"/>
</dbReference>
<dbReference type="Proteomes" id="UP000663887">
    <property type="component" value="Unassembled WGS sequence"/>
</dbReference>
<reference evidence="17" key="1">
    <citation type="submission" date="2021-02" db="EMBL/GenBank/DDBJ databases">
        <authorList>
            <person name="Nowell W R."/>
        </authorList>
    </citation>
    <scope>NUCLEOTIDE SEQUENCE</scope>
</reference>
<dbReference type="SUPFAM" id="SSF51419">
    <property type="entry name" value="PLP-binding barrel"/>
    <property type="match status" value="1"/>
</dbReference>
<dbReference type="AlphaFoldDB" id="A0A816XKH7"/>
<comment type="catalytic activity">
    <reaction evidence="10">
        <text>L-ornithine + H(+) = putrescine + CO2</text>
        <dbReference type="Rhea" id="RHEA:22964"/>
        <dbReference type="ChEBI" id="CHEBI:15378"/>
        <dbReference type="ChEBI" id="CHEBI:16526"/>
        <dbReference type="ChEBI" id="CHEBI:46911"/>
        <dbReference type="ChEBI" id="CHEBI:326268"/>
        <dbReference type="EC" id="4.1.1.17"/>
    </reaction>
</comment>
<dbReference type="InterPro" id="IPR029066">
    <property type="entry name" value="PLP-binding_barrel"/>
</dbReference>
<dbReference type="GO" id="GO:0004586">
    <property type="term" value="F:ornithine decarboxylase activity"/>
    <property type="evidence" value="ECO:0007669"/>
    <property type="project" value="UniProtKB-EC"/>
</dbReference>
<dbReference type="Gene3D" id="3.20.20.10">
    <property type="entry name" value="Alanine racemase"/>
    <property type="match status" value="1"/>
</dbReference>
<dbReference type="InterPro" id="IPR000183">
    <property type="entry name" value="Orn/DAP/Arg_de-COase"/>
</dbReference>
<dbReference type="PRINTS" id="PR01182">
    <property type="entry name" value="ORNDCRBXLASE"/>
</dbReference>
<protein>
    <recommendedName>
        <fullName evidence="7">ornithine decarboxylase</fullName>
        <ecNumber evidence="7">4.1.1.17</ecNumber>
    </recommendedName>
</protein>
<evidence type="ECO:0000256" key="8">
    <source>
        <dbReference type="ARBA" id="ARBA00037173"/>
    </source>
</evidence>
<keyword evidence="3 11" id="KW-0663">Pyridoxal phosphate</keyword>
<dbReference type="EC" id="4.1.1.17" evidence="7"/>
<evidence type="ECO:0000256" key="12">
    <source>
        <dbReference type="RuleBase" id="RU003737"/>
    </source>
</evidence>
<evidence type="ECO:0000259" key="15">
    <source>
        <dbReference type="Pfam" id="PF02784"/>
    </source>
</evidence>
<proteinExistence type="inferred from homology"/>
<evidence type="ECO:0000256" key="6">
    <source>
        <dbReference type="ARBA" id="ARBA00034115"/>
    </source>
</evidence>
<keyword evidence="4" id="KW-0620">Polyamine biosynthesis</keyword>
<evidence type="ECO:0000313" key="18">
    <source>
        <dbReference type="Proteomes" id="UP000663887"/>
    </source>
</evidence>
<evidence type="ECO:0000256" key="7">
    <source>
        <dbReference type="ARBA" id="ARBA00034138"/>
    </source>
</evidence>
<evidence type="ECO:0000256" key="3">
    <source>
        <dbReference type="ARBA" id="ARBA00022898"/>
    </source>
</evidence>
<feature type="compositionally biased region" description="Acidic residues" evidence="13">
    <location>
        <begin position="382"/>
        <end position="393"/>
    </location>
</feature>
<organism evidence="17 18">
    <name type="scientific">Rotaria magnacalcarata</name>
    <dbReference type="NCBI Taxonomy" id="392030"/>
    <lineage>
        <taxon>Eukaryota</taxon>
        <taxon>Metazoa</taxon>
        <taxon>Spiralia</taxon>
        <taxon>Gnathifera</taxon>
        <taxon>Rotifera</taxon>
        <taxon>Eurotatoria</taxon>
        <taxon>Bdelloidea</taxon>
        <taxon>Philodinida</taxon>
        <taxon>Philodinidae</taxon>
        <taxon>Rotaria</taxon>
    </lineage>
</organism>
<dbReference type="SUPFAM" id="SSF50621">
    <property type="entry name" value="Alanine racemase C-terminal domain-like"/>
    <property type="match status" value="1"/>
</dbReference>
<comment type="caution">
    <text evidence="17">The sequence shown here is derived from an EMBL/GenBank/DDBJ whole genome shotgun (WGS) entry which is preliminary data.</text>
</comment>
<sequence>MFGKPTKTKKMSRKKKFTDTTIHELSVADNNDKDDCVGDINMDEKNNIQRTHRFEVDHLKIFFEQEMGAREVDYGETMAGIVRQFAAELSEEETDTPFYMVNLSHFARQYLRWNHYLSRIRPFYAVKSNPNGFIIRVLNELGAGFDCASVEELDVVRDQCGSNFDCASNIIYAHPCKPVSQIHRFRNAGVQFTVVDNKDELKKISVYWPEAKVLLRLRPDDAHSLNPLSSKFGASEHDCIEMLRLGRKLNIDLIGCTFHVGSRCCDAQIYAESIRMARRIFDVACSNEFGYKFQLLDIGGGFMGHHSEEPTLPKVAALINNTLNSLFPENEGVRLMSEPGRYFSSSGMTLVCRIIGRRIVTQSRLNQEILSSPHSLSPYSGDDTDSDANSIEQDEDDAVGGVCDDQPLPALAPLPAFSWAQQTYVTTPKIMWMSDKKNIYYINDGIYGTFNAIIFDQKTFITHYLRMSSPTEDNEKDISGKNEKHFKSVIFGPTCDSLDCVAHAIDLPVLNNGDILWFPDVGSYTCSSASNFNGFKTTKYVLFWNK</sequence>
<dbReference type="Gene3D" id="2.40.37.10">
    <property type="entry name" value="Lyase, Ornithine Decarboxylase, Chain A, domain 1"/>
    <property type="match status" value="1"/>
</dbReference>
<feature type="region of interest" description="Disordered" evidence="13">
    <location>
        <begin position="372"/>
        <end position="393"/>
    </location>
</feature>